<sequence length="317" mass="35840">MIITDCDHSNLNEEKAVFDKYNAEYELKTCKTEEDLINECKGYSIFMNQYAPFTRKVIEALSPEIKQIVRYGVGLNNVDVEAATEFGVQVCNVPDYGMNEVADQAVGMMLALCRKIVLMNEYTKKEKWDYTRGIKIFRIPNKTVGIYGLGRIGKTFAKRMSGFDVKLIASDPIYNIGDVINGVTIVDFDTLLKESDVLSIHSPFDKTTKHSFNLENIKKMKPTSFLINVSRGGIIEEEALYTALTQNIIAGAGIDVVEIEPMTIDSKLFKLDNFIVSPHIAWYSEESSLELKTKVAEEACRFLNHETLHYPVNNICK</sequence>
<accession>A0ACC8XHJ5</accession>
<dbReference type="EMBL" id="LJHD01000148">
    <property type="protein sequence ID" value="ONI43413.1"/>
    <property type="molecule type" value="Genomic_DNA"/>
</dbReference>
<organism evidence="1 2">
    <name type="scientific">Candidatus Epulonipiscium fishelsonii</name>
    <dbReference type="NCBI Taxonomy" id="77094"/>
    <lineage>
        <taxon>Bacteria</taxon>
        <taxon>Bacillati</taxon>
        <taxon>Bacillota</taxon>
        <taxon>Clostridia</taxon>
        <taxon>Lachnospirales</taxon>
        <taxon>Lachnospiraceae</taxon>
        <taxon>Candidatus Epulonipiscium</taxon>
    </lineage>
</organism>
<evidence type="ECO:0000313" key="2">
    <source>
        <dbReference type="Proteomes" id="UP000188637"/>
    </source>
</evidence>
<proteinExistence type="predicted"/>
<dbReference type="Proteomes" id="UP000188637">
    <property type="component" value="Unassembled WGS sequence"/>
</dbReference>
<comment type="caution">
    <text evidence="1">The sequence shown here is derived from an EMBL/GenBank/DDBJ whole genome shotgun (WGS) entry which is preliminary data.</text>
</comment>
<keyword evidence="2" id="KW-1185">Reference proteome</keyword>
<gene>
    <name evidence="1" type="ORF">AN640_06385</name>
</gene>
<reference evidence="1" key="1">
    <citation type="submission" date="2016-08" db="EMBL/GenBank/DDBJ databases">
        <authorList>
            <person name="Ngugi D.K."/>
            <person name="Miyake S."/>
            <person name="Stingl U."/>
        </authorList>
    </citation>
    <scope>NUCLEOTIDE SEQUENCE</scope>
    <source>
        <strain evidence="1">SCG-D08WGA-EpuloA1</strain>
    </source>
</reference>
<evidence type="ECO:0000313" key="1">
    <source>
        <dbReference type="EMBL" id="ONI43413.1"/>
    </source>
</evidence>
<name>A0ACC8XHJ5_9FIRM</name>
<protein>
    <submittedName>
        <fullName evidence="1">Dehydrogenase</fullName>
    </submittedName>
</protein>